<feature type="domain" description="Rubredoxin-like" evidence="7">
    <location>
        <begin position="23"/>
        <end position="74"/>
    </location>
</feature>
<dbReference type="SUPFAM" id="SSF57802">
    <property type="entry name" value="Rubredoxin-like"/>
    <property type="match status" value="1"/>
</dbReference>
<evidence type="ECO:0000313" key="9">
    <source>
        <dbReference type="Proteomes" id="UP000260665"/>
    </source>
</evidence>
<evidence type="ECO:0000313" key="8">
    <source>
        <dbReference type="EMBL" id="RFO94910.1"/>
    </source>
</evidence>
<evidence type="ECO:0000259" key="7">
    <source>
        <dbReference type="PROSITE" id="PS50903"/>
    </source>
</evidence>
<dbReference type="Proteomes" id="UP000260665">
    <property type="component" value="Unassembled WGS sequence"/>
</dbReference>
<dbReference type="PANTHER" id="PTHR47627">
    <property type="entry name" value="RUBREDOXIN"/>
    <property type="match status" value="1"/>
</dbReference>
<dbReference type="OrthoDB" id="9800607at2"/>
<dbReference type="RefSeq" id="WP_117180172.1">
    <property type="nucleotide sequence ID" value="NZ_QFZK01000027.1"/>
</dbReference>
<name>A0A3E1R878_9BURK</name>
<organism evidence="8 9">
    <name type="scientific">Rhodoferax lacus</name>
    <dbReference type="NCBI Taxonomy" id="2184758"/>
    <lineage>
        <taxon>Bacteria</taxon>
        <taxon>Pseudomonadati</taxon>
        <taxon>Pseudomonadota</taxon>
        <taxon>Betaproteobacteria</taxon>
        <taxon>Burkholderiales</taxon>
        <taxon>Comamonadaceae</taxon>
        <taxon>Rhodoferax</taxon>
    </lineage>
</organism>
<protein>
    <recommendedName>
        <fullName evidence="6">Rubredoxin</fullName>
    </recommendedName>
</protein>
<dbReference type="CDD" id="cd00730">
    <property type="entry name" value="rubredoxin"/>
    <property type="match status" value="1"/>
</dbReference>
<sequence>MISSSPPRFEGSFLGNGAQLPASTRLECKICWWVYDPQLGDPVWQIEPGTAFNDLPAHWRCPECDGDAEQFMVLVDGPATDTP</sequence>
<keyword evidence="9" id="KW-1185">Reference proteome</keyword>
<dbReference type="PROSITE" id="PS00202">
    <property type="entry name" value="RUBREDOXIN"/>
    <property type="match status" value="1"/>
</dbReference>
<dbReference type="GO" id="GO:0009055">
    <property type="term" value="F:electron transfer activity"/>
    <property type="evidence" value="ECO:0007669"/>
    <property type="project" value="TreeGrafter"/>
</dbReference>
<dbReference type="AlphaFoldDB" id="A0A3E1R878"/>
<comment type="caution">
    <text evidence="8">The sequence shown here is derived from an EMBL/GenBank/DDBJ whole genome shotgun (WGS) entry which is preliminary data.</text>
</comment>
<evidence type="ECO:0000256" key="3">
    <source>
        <dbReference type="ARBA" id="ARBA00022723"/>
    </source>
</evidence>
<comment type="cofactor">
    <cofactor evidence="1 6">
        <name>Fe(3+)</name>
        <dbReference type="ChEBI" id="CHEBI:29034"/>
    </cofactor>
</comment>
<dbReference type="Pfam" id="PF00301">
    <property type="entry name" value="Rubredoxin"/>
    <property type="match status" value="1"/>
</dbReference>
<dbReference type="InterPro" id="IPR024935">
    <property type="entry name" value="Rubredoxin_dom"/>
</dbReference>
<evidence type="ECO:0000256" key="2">
    <source>
        <dbReference type="ARBA" id="ARBA00022448"/>
    </source>
</evidence>
<dbReference type="PANTHER" id="PTHR47627:SF1">
    <property type="entry name" value="RUBREDOXIN-1-RELATED"/>
    <property type="match status" value="1"/>
</dbReference>
<dbReference type="PROSITE" id="PS50903">
    <property type="entry name" value="RUBREDOXIN_LIKE"/>
    <property type="match status" value="1"/>
</dbReference>
<dbReference type="InterPro" id="IPR024934">
    <property type="entry name" value="Rubredoxin-like_dom"/>
</dbReference>
<dbReference type="InterPro" id="IPR050526">
    <property type="entry name" value="Rubredoxin_ET"/>
</dbReference>
<gene>
    <name evidence="8" type="ORF">DIC66_21150</name>
</gene>
<dbReference type="PRINTS" id="PR00163">
    <property type="entry name" value="RUBREDOXIN"/>
</dbReference>
<dbReference type="Gene3D" id="2.20.28.10">
    <property type="match status" value="1"/>
</dbReference>
<reference evidence="8 9" key="1">
    <citation type="submission" date="2018-05" db="EMBL/GenBank/DDBJ databases">
        <title>Rhodoferax soyangensis sp.nov., isolated from an oligotrophic freshwater lake.</title>
        <authorList>
            <person name="Park M."/>
        </authorList>
    </citation>
    <scope>NUCLEOTIDE SEQUENCE [LARGE SCALE GENOMIC DNA]</scope>
    <source>
        <strain evidence="8 9">IMCC26218</strain>
    </source>
</reference>
<keyword evidence="4 6" id="KW-0249">Electron transport</keyword>
<dbReference type="InterPro" id="IPR018527">
    <property type="entry name" value="Rubredoxin_Fe_BS"/>
</dbReference>
<proteinExistence type="inferred from homology"/>
<dbReference type="GO" id="GO:0005506">
    <property type="term" value="F:iron ion binding"/>
    <property type="evidence" value="ECO:0007669"/>
    <property type="project" value="UniProtKB-UniRule"/>
</dbReference>
<keyword evidence="2" id="KW-0813">Transport</keyword>
<keyword evidence="5 6" id="KW-0408">Iron</keyword>
<comment type="similarity">
    <text evidence="6">Belongs to the rubredoxin family.</text>
</comment>
<dbReference type="GO" id="GO:0043448">
    <property type="term" value="P:alkane catabolic process"/>
    <property type="evidence" value="ECO:0007669"/>
    <property type="project" value="TreeGrafter"/>
</dbReference>
<keyword evidence="3 6" id="KW-0479">Metal-binding</keyword>
<evidence type="ECO:0000256" key="4">
    <source>
        <dbReference type="ARBA" id="ARBA00022982"/>
    </source>
</evidence>
<accession>A0A3E1R878</accession>
<evidence type="ECO:0000256" key="1">
    <source>
        <dbReference type="ARBA" id="ARBA00001965"/>
    </source>
</evidence>
<evidence type="ECO:0000256" key="6">
    <source>
        <dbReference type="RuleBase" id="RU003820"/>
    </source>
</evidence>
<evidence type="ECO:0000256" key="5">
    <source>
        <dbReference type="ARBA" id="ARBA00023004"/>
    </source>
</evidence>
<dbReference type="EMBL" id="QFZK01000027">
    <property type="protein sequence ID" value="RFO94910.1"/>
    <property type="molecule type" value="Genomic_DNA"/>
</dbReference>